<dbReference type="EMBL" id="BOPL01000009">
    <property type="protein sequence ID" value="GIK05787.1"/>
    <property type="molecule type" value="Genomic_DNA"/>
</dbReference>
<gene>
    <name evidence="2" type="ORF">Aspvir_009900</name>
</gene>
<protein>
    <recommendedName>
        <fullName evidence="1">2EXR domain-containing protein</fullName>
    </recommendedName>
</protein>
<dbReference type="RefSeq" id="XP_043128973.1">
    <property type="nucleotide sequence ID" value="XM_043273038.1"/>
</dbReference>
<comment type="caution">
    <text evidence="2">The sequence shown here is derived from an EMBL/GenBank/DDBJ whole genome shotgun (WGS) entry which is preliminary data.</text>
</comment>
<organism evidence="2 3">
    <name type="scientific">Aspergillus viridinutans</name>
    <dbReference type="NCBI Taxonomy" id="75553"/>
    <lineage>
        <taxon>Eukaryota</taxon>
        <taxon>Fungi</taxon>
        <taxon>Dikarya</taxon>
        <taxon>Ascomycota</taxon>
        <taxon>Pezizomycotina</taxon>
        <taxon>Eurotiomycetes</taxon>
        <taxon>Eurotiomycetidae</taxon>
        <taxon>Eurotiales</taxon>
        <taxon>Aspergillaceae</taxon>
        <taxon>Aspergillus</taxon>
        <taxon>Aspergillus subgen. Fumigati</taxon>
    </lineage>
</organism>
<accession>A0A9P3F4Y7</accession>
<dbReference type="GeneID" id="66937882"/>
<dbReference type="OrthoDB" id="3501032at2759"/>
<sequence>MLNSPKSFPQFPLLPVEIRRMIWAASLRHHSPPRLYEDTRGSLMIPIDRSAMMAEERYILSTCREARDVALKLLPDTIALAGGSMIRYNSSAAAPTAGQGPEQWLDILSKARNAAKCEFDFLVVRPGGKWAQDEDDGSQQFCGQFSDPFGGEDYFFKAQATDGSWWTYDDQKGFLMGVFMSFLSAKGGAVREQLGFGGALDGRLIKLFVDVSDNC</sequence>
<evidence type="ECO:0000259" key="1">
    <source>
        <dbReference type="Pfam" id="PF20150"/>
    </source>
</evidence>
<name>A0A9P3F4Y7_ASPVI</name>
<reference evidence="2 3" key="1">
    <citation type="submission" date="2021-02" db="EMBL/GenBank/DDBJ databases">
        <title>Pan-genome distribution and transcriptional activeness of fungal secondary metabolism genes in Aspergillus section Fumigati.</title>
        <authorList>
            <person name="Takahashi H."/>
            <person name="Umemura M."/>
            <person name="Ninomiya A."/>
            <person name="Kusuya Y."/>
            <person name="Urayama S."/>
            <person name="Shimizu M."/>
            <person name="Watanabe A."/>
            <person name="Kamei K."/>
            <person name="Yaguchi T."/>
            <person name="Hagiwara D."/>
        </authorList>
    </citation>
    <scope>NUCLEOTIDE SEQUENCE [LARGE SCALE GENOMIC DNA]</scope>
    <source>
        <strain evidence="2 3">IFM 47045</strain>
    </source>
</reference>
<dbReference type="InterPro" id="IPR045518">
    <property type="entry name" value="2EXR"/>
</dbReference>
<dbReference type="Pfam" id="PF20150">
    <property type="entry name" value="2EXR"/>
    <property type="match status" value="1"/>
</dbReference>
<dbReference type="AlphaFoldDB" id="A0A9P3F4Y7"/>
<dbReference type="Proteomes" id="UP000710440">
    <property type="component" value="Unassembled WGS sequence"/>
</dbReference>
<keyword evidence="3" id="KW-1185">Reference proteome</keyword>
<evidence type="ECO:0000313" key="2">
    <source>
        <dbReference type="EMBL" id="GIK05787.1"/>
    </source>
</evidence>
<evidence type="ECO:0000313" key="3">
    <source>
        <dbReference type="Proteomes" id="UP000710440"/>
    </source>
</evidence>
<proteinExistence type="predicted"/>
<feature type="domain" description="2EXR" evidence="1">
    <location>
        <begin position="8"/>
        <end position="74"/>
    </location>
</feature>